<sequence>MTKQIRKGYGTVILASLAYGVMPVVSKLLLLSGMNSESVVFYRFFLTCLFSALILAAFRGFRAVTLPQAVLLALFGILGFGFTMQFLTISYQYIPIGLATVLHFAYPLFVTLIMLAVYGEKPAPARLWGCAAALAGICLMVDLKGGFSPGGVIYALLSAVTYSAFVVSNKKACYGSLSPMLCLFAFSLSASLFFGLSCTLTGTLQVPCSLYQWGCLMAVSLLCTVFAFCTLMTGVRILGAAKASVINMLEPATGVVFGVILFKEKLSLKIMIGCACILVSTLITVLARDSRKDGGKKI</sequence>
<evidence type="ECO:0000313" key="5">
    <source>
        <dbReference type="EMBL" id="RHC49139.1"/>
    </source>
</evidence>
<protein>
    <submittedName>
        <fullName evidence="5">DMT family transporter</fullName>
    </submittedName>
</protein>
<feature type="domain" description="EamA" evidence="3">
    <location>
        <begin position="7"/>
        <end position="141"/>
    </location>
</feature>
<dbReference type="Proteomes" id="UP000283975">
    <property type="component" value="Unassembled WGS sequence"/>
</dbReference>
<feature type="transmembrane region" description="Helical" evidence="2">
    <location>
        <begin position="12"/>
        <end position="34"/>
    </location>
</feature>
<dbReference type="GO" id="GO:0016020">
    <property type="term" value="C:membrane"/>
    <property type="evidence" value="ECO:0007669"/>
    <property type="project" value="InterPro"/>
</dbReference>
<feature type="domain" description="EamA" evidence="3">
    <location>
        <begin position="151"/>
        <end position="285"/>
    </location>
</feature>
<keyword evidence="2" id="KW-0472">Membrane</keyword>
<gene>
    <name evidence="5" type="ORF">DW839_27815</name>
    <name evidence="4" type="ORF">DWW02_27605</name>
</gene>
<dbReference type="EMBL" id="QRZM01000021">
    <property type="protein sequence ID" value="RGV70088.1"/>
    <property type="molecule type" value="Genomic_DNA"/>
</dbReference>
<evidence type="ECO:0000313" key="7">
    <source>
        <dbReference type="Proteomes" id="UP000284543"/>
    </source>
</evidence>
<feature type="transmembrane region" description="Helical" evidence="2">
    <location>
        <begin position="243"/>
        <end position="262"/>
    </location>
</feature>
<evidence type="ECO:0000313" key="4">
    <source>
        <dbReference type="EMBL" id="RGV70088.1"/>
    </source>
</evidence>
<feature type="transmembrane region" description="Helical" evidence="2">
    <location>
        <begin position="210"/>
        <end position="231"/>
    </location>
</feature>
<reference evidence="6 7" key="1">
    <citation type="submission" date="2018-08" db="EMBL/GenBank/DDBJ databases">
        <title>A genome reference for cultivated species of the human gut microbiota.</title>
        <authorList>
            <person name="Zou Y."/>
            <person name="Xue W."/>
            <person name="Luo G."/>
        </authorList>
    </citation>
    <scope>NUCLEOTIDE SEQUENCE [LARGE SCALE GENOMIC DNA]</scope>
    <source>
        <strain evidence="4 7">AF14-18</strain>
        <strain evidence="5 6">AM35-14</strain>
    </source>
</reference>
<dbReference type="PANTHER" id="PTHR22911:SF137">
    <property type="entry name" value="SOLUTE CARRIER FAMILY 35 MEMBER G2-RELATED"/>
    <property type="match status" value="1"/>
</dbReference>
<dbReference type="SUPFAM" id="SSF103481">
    <property type="entry name" value="Multidrug resistance efflux transporter EmrE"/>
    <property type="match status" value="2"/>
</dbReference>
<dbReference type="Proteomes" id="UP000284543">
    <property type="component" value="Unassembled WGS sequence"/>
</dbReference>
<dbReference type="AlphaFoldDB" id="A0A414AJQ9"/>
<evidence type="ECO:0000313" key="6">
    <source>
        <dbReference type="Proteomes" id="UP000283975"/>
    </source>
</evidence>
<comment type="similarity">
    <text evidence="1">Belongs to the EamA transporter family.</text>
</comment>
<feature type="transmembrane region" description="Helical" evidence="2">
    <location>
        <begin position="149"/>
        <end position="168"/>
    </location>
</feature>
<evidence type="ECO:0000259" key="3">
    <source>
        <dbReference type="Pfam" id="PF00892"/>
    </source>
</evidence>
<dbReference type="Pfam" id="PF00892">
    <property type="entry name" value="EamA"/>
    <property type="match status" value="2"/>
</dbReference>
<feature type="transmembrane region" description="Helical" evidence="2">
    <location>
        <begin position="70"/>
        <end position="87"/>
    </location>
</feature>
<dbReference type="InterPro" id="IPR000620">
    <property type="entry name" value="EamA_dom"/>
</dbReference>
<feature type="transmembrane region" description="Helical" evidence="2">
    <location>
        <begin position="268"/>
        <end position="287"/>
    </location>
</feature>
<dbReference type="KEGG" id="cbol:CGC65_25455"/>
<feature type="transmembrane region" description="Helical" evidence="2">
    <location>
        <begin position="40"/>
        <end position="58"/>
    </location>
</feature>
<comment type="caution">
    <text evidence="5">The sequence shown here is derived from an EMBL/GenBank/DDBJ whole genome shotgun (WGS) entry which is preliminary data.</text>
</comment>
<proteinExistence type="inferred from homology"/>
<keyword evidence="2" id="KW-0812">Transmembrane</keyword>
<accession>A0A414AJQ9</accession>
<evidence type="ECO:0000256" key="2">
    <source>
        <dbReference type="SAM" id="Phobius"/>
    </source>
</evidence>
<dbReference type="InterPro" id="IPR037185">
    <property type="entry name" value="EmrE-like"/>
</dbReference>
<organism evidence="5 6">
    <name type="scientific">Enterocloster bolteae</name>
    <dbReference type="NCBI Taxonomy" id="208479"/>
    <lineage>
        <taxon>Bacteria</taxon>
        <taxon>Bacillati</taxon>
        <taxon>Bacillota</taxon>
        <taxon>Clostridia</taxon>
        <taxon>Lachnospirales</taxon>
        <taxon>Lachnospiraceae</taxon>
        <taxon>Enterocloster</taxon>
    </lineage>
</organism>
<evidence type="ECO:0000256" key="1">
    <source>
        <dbReference type="ARBA" id="ARBA00007362"/>
    </source>
</evidence>
<feature type="transmembrane region" description="Helical" evidence="2">
    <location>
        <begin position="93"/>
        <end position="118"/>
    </location>
</feature>
<dbReference type="RefSeq" id="WP_002565632.1">
    <property type="nucleotide sequence ID" value="NZ_CABKUK010000010.1"/>
</dbReference>
<dbReference type="PANTHER" id="PTHR22911">
    <property type="entry name" value="ACYL-MALONYL CONDENSING ENZYME-RELATED"/>
    <property type="match status" value="1"/>
</dbReference>
<feature type="transmembrane region" description="Helical" evidence="2">
    <location>
        <begin position="125"/>
        <end position="143"/>
    </location>
</feature>
<feature type="transmembrane region" description="Helical" evidence="2">
    <location>
        <begin position="180"/>
        <end position="204"/>
    </location>
</feature>
<name>A0A414AJQ9_9FIRM</name>
<keyword evidence="2" id="KW-1133">Transmembrane helix</keyword>
<dbReference type="EMBL" id="QSHZ01000044">
    <property type="protein sequence ID" value="RHC49139.1"/>
    <property type="molecule type" value="Genomic_DNA"/>
</dbReference>